<organism evidence="4 5">
    <name type="scientific">Zarconia navalis LEGE 11467</name>
    <dbReference type="NCBI Taxonomy" id="1828826"/>
    <lineage>
        <taxon>Bacteria</taxon>
        <taxon>Bacillati</taxon>
        <taxon>Cyanobacteriota</taxon>
        <taxon>Cyanophyceae</taxon>
        <taxon>Oscillatoriophycideae</taxon>
        <taxon>Oscillatoriales</taxon>
        <taxon>Oscillatoriales incertae sedis</taxon>
        <taxon>Zarconia</taxon>
        <taxon>Zarconia navalis</taxon>
    </lineage>
</organism>
<dbReference type="RefSeq" id="WP_264322834.1">
    <property type="nucleotide sequence ID" value="NZ_JADEXN010000410.1"/>
</dbReference>
<feature type="domain" description="Methyltransferase" evidence="3">
    <location>
        <begin position="64"/>
        <end position="154"/>
    </location>
</feature>
<dbReference type="GO" id="GO:0008168">
    <property type="term" value="F:methyltransferase activity"/>
    <property type="evidence" value="ECO:0007669"/>
    <property type="project" value="UniProtKB-KW"/>
</dbReference>
<sequence>MKESQPKNNWRRWYDELAKTGSPELLKNWYGEVASAYNRTRPSYPRELIDRAIEIAQLPPEAIVLELGCGPGTATVDFAKSGLGMVCLEPSPDACELARQNCDRYPNVAILNTTFEKWPLEADLFSAVLAATSFHWISPDIACAKAAAALNERGSLILLWNTPPQPNYELFQILRPAYRTHAPTLDRYDDKATYEENFCSFGRAVLDSGYFHDLVSEQLTRHVTYSIDDYLALLSTLSPYIALEAKQREALFAELRDILEGNCGLQIELSHLSALQVARKRS</sequence>
<name>A0A928ZAH0_9CYAN</name>
<keyword evidence="5" id="KW-1185">Reference proteome</keyword>
<dbReference type="PANTHER" id="PTHR44942">
    <property type="entry name" value="METHYLTRANSF_11 DOMAIN-CONTAINING PROTEIN"/>
    <property type="match status" value="1"/>
</dbReference>
<dbReference type="EMBL" id="JADEXN010000410">
    <property type="protein sequence ID" value="MBE9042683.1"/>
    <property type="molecule type" value="Genomic_DNA"/>
</dbReference>
<keyword evidence="1 4" id="KW-0489">Methyltransferase</keyword>
<dbReference type="InterPro" id="IPR041698">
    <property type="entry name" value="Methyltransf_25"/>
</dbReference>
<proteinExistence type="predicted"/>
<dbReference type="AlphaFoldDB" id="A0A928ZAH0"/>
<dbReference type="InterPro" id="IPR051052">
    <property type="entry name" value="Diverse_substrate_MTase"/>
</dbReference>
<evidence type="ECO:0000313" key="4">
    <source>
        <dbReference type="EMBL" id="MBE9042683.1"/>
    </source>
</evidence>
<evidence type="ECO:0000313" key="5">
    <source>
        <dbReference type="Proteomes" id="UP000621799"/>
    </source>
</evidence>
<keyword evidence="2" id="KW-0808">Transferase</keyword>
<dbReference type="PANTHER" id="PTHR44942:SF4">
    <property type="entry name" value="METHYLTRANSFERASE TYPE 11 DOMAIN-CONTAINING PROTEIN"/>
    <property type="match status" value="1"/>
</dbReference>
<dbReference type="Gene3D" id="3.40.50.150">
    <property type="entry name" value="Vaccinia Virus protein VP39"/>
    <property type="match status" value="1"/>
</dbReference>
<comment type="caution">
    <text evidence="4">The sequence shown here is derived from an EMBL/GenBank/DDBJ whole genome shotgun (WGS) entry which is preliminary data.</text>
</comment>
<dbReference type="CDD" id="cd02440">
    <property type="entry name" value="AdoMet_MTases"/>
    <property type="match status" value="1"/>
</dbReference>
<evidence type="ECO:0000256" key="1">
    <source>
        <dbReference type="ARBA" id="ARBA00022603"/>
    </source>
</evidence>
<reference evidence="4" key="1">
    <citation type="submission" date="2020-10" db="EMBL/GenBank/DDBJ databases">
        <authorList>
            <person name="Castelo-Branco R."/>
            <person name="Eusebio N."/>
            <person name="Adriana R."/>
            <person name="Vieira A."/>
            <person name="Brugerolle De Fraissinette N."/>
            <person name="Rezende De Castro R."/>
            <person name="Schneider M.P."/>
            <person name="Vasconcelos V."/>
            <person name="Leao P.N."/>
        </authorList>
    </citation>
    <scope>NUCLEOTIDE SEQUENCE</scope>
    <source>
        <strain evidence="4">LEGE 11467</strain>
    </source>
</reference>
<protein>
    <submittedName>
        <fullName evidence="4">Class I SAM-dependent methyltransferase</fullName>
    </submittedName>
</protein>
<accession>A0A928ZAH0</accession>
<dbReference type="Proteomes" id="UP000621799">
    <property type="component" value="Unassembled WGS sequence"/>
</dbReference>
<dbReference type="Pfam" id="PF13649">
    <property type="entry name" value="Methyltransf_25"/>
    <property type="match status" value="1"/>
</dbReference>
<gene>
    <name evidence="4" type="ORF">IQ235_18135</name>
</gene>
<dbReference type="SUPFAM" id="SSF53335">
    <property type="entry name" value="S-adenosyl-L-methionine-dependent methyltransferases"/>
    <property type="match status" value="1"/>
</dbReference>
<evidence type="ECO:0000256" key="2">
    <source>
        <dbReference type="ARBA" id="ARBA00022679"/>
    </source>
</evidence>
<evidence type="ECO:0000259" key="3">
    <source>
        <dbReference type="Pfam" id="PF13649"/>
    </source>
</evidence>
<dbReference type="GO" id="GO:0032259">
    <property type="term" value="P:methylation"/>
    <property type="evidence" value="ECO:0007669"/>
    <property type="project" value="UniProtKB-KW"/>
</dbReference>
<dbReference type="InterPro" id="IPR029063">
    <property type="entry name" value="SAM-dependent_MTases_sf"/>
</dbReference>